<dbReference type="AlphaFoldDB" id="A0A0F4TPP1"/>
<name>A0A0F4TPP1_PSEFL</name>
<dbReference type="Pfam" id="PF13020">
    <property type="entry name" value="NOV_C"/>
    <property type="match status" value="1"/>
</dbReference>
<dbReference type="PATRIC" id="fig|294.131.peg.5860"/>
<dbReference type="Proteomes" id="UP000033500">
    <property type="component" value="Unassembled WGS sequence"/>
</dbReference>
<gene>
    <name evidence="2" type="ORF">VC34_08210</name>
</gene>
<protein>
    <recommendedName>
        <fullName evidence="1">Protein NO VEIN C-terminal domain-containing protein</fullName>
    </recommendedName>
</protein>
<proteinExistence type="predicted"/>
<dbReference type="RefSeq" id="WP_046046073.1">
    <property type="nucleotide sequence ID" value="NZ_LACD01000007.1"/>
</dbReference>
<accession>A0A0F4TPP1</accession>
<reference evidence="2 3" key="1">
    <citation type="submission" date="2015-03" db="EMBL/GenBank/DDBJ databases">
        <title>Comparative genomics of Pseudomonas insights into diversity of traits involved in vanlence and defense.</title>
        <authorList>
            <person name="Qin Y."/>
        </authorList>
    </citation>
    <scope>NUCLEOTIDE SEQUENCE [LARGE SCALE GENOMIC DNA]</scope>
    <source>
        <strain evidence="2 3">C3</strain>
    </source>
</reference>
<dbReference type="InterPro" id="IPR024975">
    <property type="entry name" value="NOV_C"/>
</dbReference>
<evidence type="ECO:0000259" key="1">
    <source>
        <dbReference type="Pfam" id="PF13020"/>
    </source>
</evidence>
<evidence type="ECO:0000313" key="2">
    <source>
        <dbReference type="EMBL" id="KJZ46014.1"/>
    </source>
</evidence>
<dbReference type="EMBL" id="LACD01000007">
    <property type="protein sequence ID" value="KJZ46014.1"/>
    <property type="molecule type" value="Genomic_DNA"/>
</dbReference>
<comment type="caution">
    <text evidence="2">The sequence shown here is derived from an EMBL/GenBank/DDBJ whole genome shotgun (WGS) entry which is preliminary data.</text>
</comment>
<organism evidence="2 3">
    <name type="scientific">Pseudomonas fluorescens</name>
    <dbReference type="NCBI Taxonomy" id="294"/>
    <lineage>
        <taxon>Bacteria</taxon>
        <taxon>Pseudomonadati</taxon>
        <taxon>Pseudomonadota</taxon>
        <taxon>Gammaproteobacteria</taxon>
        <taxon>Pseudomonadales</taxon>
        <taxon>Pseudomonadaceae</taxon>
        <taxon>Pseudomonas</taxon>
    </lineage>
</organism>
<feature type="domain" description="Protein NO VEIN C-terminal" evidence="1">
    <location>
        <begin position="282"/>
        <end position="364"/>
    </location>
</feature>
<evidence type="ECO:0000313" key="3">
    <source>
        <dbReference type="Proteomes" id="UP000033500"/>
    </source>
</evidence>
<sequence>MDVISHVAAVVARGEAVKANGPIEHWLTTLATGFWGFDDSKEDMWSQLQKGDVLVFQAGPPNWDFVEKYKPKPQVSGFIGAGIVERTSKKNEPRWLSEVIESQVHGNPTPKLWPNLVHFSDVVWFGNVESIPAAAVQELIEGCKSNTLDMRVHIERLAQNNLTVKALKNAEFTYAPMGTGTRLVKRSENLASVFLSLAPAATHRVYSGGIAAIPADSQMPEVLDASDYKCRGIVAPTLRSASTSPKVPQKGGVKNRDYLQEAANNQQLGGVGERIVWAKERQRVLDELGEEYVSKVIHVSLKEGDGAGYDIRTLKQGPEGITEHYLEVKTTSGDANTAFFISENERKCAAAELDRYEVVRLHSLDQVKGEYLEYRLTARELLGMNMTAVSYRVNVGTELAQ</sequence>